<dbReference type="Proteomes" id="UP000043763">
    <property type="component" value="Unassembled WGS sequence"/>
</dbReference>
<feature type="signal peptide" evidence="1">
    <location>
        <begin position="1"/>
        <end position="21"/>
    </location>
</feature>
<reference evidence="3" key="1">
    <citation type="submission" date="2015-04" db="EMBL/GenBank/DDBJ databases">
        <authorList>
            <person name="Mushtaq Mamoona"/>
        </authorList>
    </citation>
    <scope>NUCLEOTIDE SEQUENCE [LARGE SCALE GENOMIC DNA]</scope>
    <source>
        <strain evidence="3">AN4859/03</strain>
    </source>
</reference>
<keyword evidence="1" id="KW-0732">Signal</keyword>
<name>A0A0G4KB30_9SPIR</name>
<evidence type="ECO:0000313" key="3">
    <source>
        <dbReference type="Proteomes" id="UP000043763"/>
    </source>
</evidence>
<feature type="chain" id="PRO_5005194539" description="PBS lyase" evidence="1">
    <location>
        <begin position="22"/>
        <end position="386"/>
    </location>
</feature>
<sequence length="386" mass="42436">MRNIVICTLIFTILINFTAFSESPTNEAPTAPTISTNTLAAETSGILNAEYEKAFKYGTPTQKIATIAKIKRTKNEADIAMLATHYPEEKNNRVKSEIINFFKQNKNDNAKAIIEYAIKDESDSVRKDAYYLCSIYPDIQYEVPIMAEITNASGLVLDSMVNALGAIKSEMAADYLLEIYTNNTVGSSTKVEILRYFSITKNTKGEKICQNAAQNAGEPALVRYMGVVALGAYPSAENYEILQKLLAEDLPEITARVIYVLPEYSAYGDVKKDVIEAAKNDSDSVRIYAIKALSNYKSEPEIEELLIYRLKNDNSEAITTEILNLYKESAPTGNMYDAIKTLATSSASDKIKNLAKSVIGEGDSDSATTIEESLTGIKNDSANTAN</sequence>
<dbReference type="OrthoDB" id="308836at2"/>
<dbReference type="AlphaFoldDB" id="A0A0G4KB30"/>
<evidence type="ECO:0000313" key="2">
    <source>
        <dbReference type="EMBL" id="CRF35310.1"/>
    </source>
</evidence>
<evidence type="ECO:0008006" key="4">
    <source>
        <dbReference type="Google" id="ProtNLM"/>
    </source>
</evidence>
<organism evidence="2 3">
    <name type="scientific">Brachyspira suanatina</name>
    <dbReference type="NCBI Taxonomy" id="381802"/>
    <lineage>
        <taxon>Bacteria</taxon>
        <taxon>Pseudomonadati</taxon>
        <taxon>Spirochaetota</taxon>
        <taxon>Spirochaetia</taxon>
        <taxon>Brachyspirales</taxon>
        <taxon>Brachyspiraceae</taxon>
        <taxon>Brachyspira</taxon>
    </lineage>
</organism>
<proteinExistence type="predicted"/>
<protein>
    <recommendedName>
        <fullName evidence="4">PBS lyase</fullName>
    </recommendedName>
</protein>
<accession>A0A0G4KB30</accession>
<dbReference type="SUPFAM" id="SSF48371">
    <property type="entry name" value="ARM repeat"/>
    <property type="match status" value="1"/>
</dbReference>
<keyword evidence="3" id="KW-1185">Reference proteome</keyword>
<dbReference type="Gene3D" id="1.25.10.10">
    <property type="entry name" value="Leucine-rich Repeat Variant"/>
    <property type="match status" value="1"/>
</dbReference>
<dbReference type="EMBL" id="CVLB01000003">
    <property type="protein sequence ID" value="CRF35310.1"/>
    <property type="molecule type" value="Genomic_DNA"/>
</dbReference>
<dbReference type="RefSeq" id="WP_048595964.1">
    <property type="nucleotide sequence ID" value="NZ_CVLB01000003.1"/>
</dbReference>
<dbReference type="InterPro" id="IPR016024">
    <property type="entry name" value="ARM-type_fold"/>
</dbReference>
<gene>
    <name evidence="2" type="ORF">BRSU_2571</name>
</gene>
<dbReference type="InterPro" id="IPR011989">
    <property type="entry name" value="ARM-like"/>
</dbReference>
<evidence type="ECO:0000256" key="1">
    <source>
        <dbReference type="SAM" id="SignalP"/>
    </source>
</evidence>